<comment type="caution">
    <text evidence="1">The sequence shown here is derived from an EMBL/GenBank/DDBJ whole genome shotgun (WGS) entry which is preliminary data.</text>
</comment>
<sequence length="59" mass="6684">DRWDVQPAAPARGDDHRDEEPEDDHGHGHGHDEESGSMVDNVFVVVLFLAAAWMFIPFR</sequence>
<accession>A0ACC1I0F3</accession>
<protein>
    <submittedName>
        <fullName evidence="1">Uncharacterized protein</fullName>
    </submittedName>
</protein>
<evidence type="ECO:0000313" key="1">
    <source>
        <dbReference type="EMBL" id="KAJ1878299.1"/>
    </source>
</evidence>
<organism evidence="1 2">
    <name type="scientific">Kickxella alabastrina</name>
    <dbReference type="NCBI Taxonomy" id="61397"/>
    <lineage>
        <taxon>Eukaryota</taxon>
        <taxon>Fungi</taxon>
        <taxon>Fungi incertae sedis</taxon>
        <taxon>Zoopagomycota</taxon>
        <taxon>Kickxellomycotina</taxon>
        <taxon>Kickxellomycetes</taxon>
        <taxon>Kickxellales</taxon>
        <taxon>Kickxellaceae</taxon>
        <taxon>Kickxella</taxon>
    </lineage>
</organism>
<name>A0ACC1I0F3_9FUNG</name>
<dbReference type="Proteomes" id="UP001150581">
    <property type="component" value="Unassembled WGS sequence"/>
</dbReference>
<evidence type="ECO:0000313" key="2">
    <source>
        <dbReference type="Proteomes" id="UP001150581"/>
    </source>
</evidence>
<gene>
    <name evidence="1" type="ORF">LPJ66_011913</name>
</gene>
<feature type="non-terminal residue" evidence="1">
    <location>
        <position position="1"/>
    </location>
</feature>
<keyword evidence="2" id="KW-1185">Reference proteome</keyword>
<reference evidence="1" key="1">
    <citation type="submission" date="2022-07" db="EMBL/GenBank/DDBJ databases">
        <title>Phylogenomic reconstructions and comparative analyses of Kickxellomycotina fungi.</title>
        <authorList>
            <person name="Reynolds N.K."/>
            <person name="Stajich J.E."/>
            <person name="Barry K."/>
            <person name="Grigoriev I.V."/>
            <person name="Crous P."/>
            <person name="Smith M.E."/>
        </authorList>
    </citation>
    <scope>NUCLEOTIDE SEQUENCE</scope>
    <source>
        <strain evidence="1">Benny 63K</strain>
    </source>
</reference>
<dbReference type="EMBL" id="JANBPG010003959">
    <property type="protein sequence ID" value="KAJ1878299.1"/>
    <property type="molecule type" value="Genomic_DNA"/>
</dbReference>
<proteinExistence type="predicted"/>